<feature type="non-terminal residue" evidence="3">
    <location>
        <position position="1"/>
    </location>
</feature>
<dbReference type="OrthoDB" id="407666at2759"/>
<dbReference type="PROSITE" id="PS51257">
    <property type="entry name" value="PROKAR_LIPOPROTEIN"/>
    <property type="match status" value="1"/>
</dbReference>
<reference evidence="3" key="1">
    <citation type="submission" date="2021-02" db="EMBL/GenBank/DDBJ databases">
        <authorList>
            <person name="Dougan E. K."/>
            <person name="Rhodes N."/>
            <person name="Thang M."/>
            <person name="Chan C."/>
        </authorList>
    </citation>
    <scope>NUCLEOTIDE SEQUENCE</scope>
</reference>
<gene>
    <name evidence="3" type="ORF">PGLA1383_LOCUS12738</name>
</gene>
<feature type="signal peptide" evidence="2">
    <location>
        <begin position="1"/>
        <end position="21"/>
    </location>
</feature>
<keyword evidence="2" id="KW-0732">Signal</keyword>
<accession>A0A813E1T6</accession>
<feature type="chain" id="PRO_5032564251" description="Cyclic nucleotide-binding domain-containing protein" evidence="2">
    <location>
        <begin position="22"/>
        <end position="927"/>
    </location>
</feature>
<evidence type="ECO:0000256" key="2">
    <source>
        <dbReference type="SAM" id="SignalP"/>
    </source>
</evidence>
<dbReference type="Proteomes" id="UP000654075">
    <property type="component" value="Unassembled WGS sequence"/>
</dbReference>
<feature type="transmembrane region" description="Helical" evidence="1">
    <location>
        <begin position="132"/>
        <end position="151"/>
    </location>
</feature>
<dbReference type="AlphaFoldDB" id="A0A813E1T6"/>
<evidence type="ECO:0000313" key="4">
    <source>
        <dbReference type="Proteomes" id="UP000654075"/>
    </source>
</evidence>
<keyword evidence="1" id="KW-1133">Transmembrane helix</keyword>
<keyword evidence="1" id="KW-0812">Transmembrane</keyword>
<feature type="transmembrane region" description="Helical" evidence="1">
    <location>
        <begin position="230"/>
        <end position="252"/>
    </location>
</feature>
<keyword evidence="4" id="KW-1185">Reference proteome</keyword>
<evidence type="ECO:0008006" key="5">
    <source>
        <dbReference type="Google" id="ProtNLM"/>
    </source>
</evidence>
<feature type="transmembrane region" description="Helical" evidence="1">
    <location>
        <begin position="96"/>
        <end position="120"/>
    </location>
</feature>
<feature type="transmembrane region" description="Helical" evidence="1">
    <location>
        <begin position="63"/>
        <end position="84"/>
    </location>
</feature>
<protein>
    <recommendedName>
        <fullName evidence="5">Cyclic nucleotide-binding domain-containing protein</fullName>
    </recommendedName>
</protein>
<organism evidence="3 4">
    <name type="scientific">Polarella glacialis</name>
    <name type="common">Dinoflagellate</name>
    <dbReference type="NCBI Taxonomy" id="89957"/>
    <lineage>
        <taxon>Eukaryota</taxon>
        <taxon>Sar</taxon>
        <taxon>Alveolata</taxon>
        <taxon>Dinophyceae</taxon>
        <taxon>Suessiales</taxon>
        <taxon>Suessiaceae</taxon>
        <taxon>Polarella</taxon>
    </lineage>
</organism>
<evidence type="ECO:0000256" key="1">
    <source>
        <dbReference type="SAM" id="Phobius"/>
    </source>
</evidence>
<name>A0A813E1T6_POLGL</name>
<proteinExistence type="predicted"/>
<sequence>MRSRRLLSLAVLAVSVLLIACISFPGGSSSRAFLAAASATPEDEAPVRSNTPLDWLHYDVILASRTSYPLALMFGFNCYGNVLLRKESGDKPYPTWIFGWMLGFVCYTYPGAIFSDLLFVSNAPLRAMSNNNILMCFSFWYLVIQNCDSVYKFLNRKHVFILLTTWWLADATRASLLFLERAVTEQPVFARGVWQAFIWCGAGPIARLIEKSIRGLPVPSLDKVQPNTLNLLKFPLIAMFWNMIGYLVYFAYLSDCNLFAKEGALTMVQCGAKHQDVFAFCTYLPCLLHLGRAYYALYSQDGQVIFGDGFCMPIRREQSGGQALKDFKKKEHVRNPKRDLQSRWPREEEERNSGLGAKVNDLACRYPTRALRSEILGTALRRQVKPGKSEHYTTQLKVTADTFYTGYSTNSSWRQGDSLLATLIDPRTFGGALILTSECDGSAWEPGLKGPFEKGPKLLVPGGGKYRHTSRSVLCTQLECRTIASKGLISATGTMEIQSVWSRSSGTDASHPRRDSPTLYCTIVVHRLKGVPGPWAGRTAWARAACPCWTRMPFCRSQILSRTVFQALDSSCLMPLEPHGSGCAQPGGFVVWQLGQVMLCQEVQEGRLWRVGLEEEVEVEVPLDAGEQGSAESFRELVEAPEEPEDEEVLALGVSAAREASKAAAEEKAEFPRLEFEAQDDRCARAVALQAERFSLKPDELWMPLSDQATGGRVFSVIVKGRALLEMPSENQDLRKLGGIDGSPAVAVTQLFEGSLVLEGLAAAYGTRVRAITAVEVYRVRYIDFDVAVDATPSAQEWMPRFRMLEADVKKQLNHRGPGAQGVVSGLKPHSSDPDIHQWRARRNKAIGKARTKVRPGGGLHSSNGNPCVLSPWVPLEDITTNSSRREMSARLQDSSTFTSSIASLRRDFSAPDLKHARSKFGASTES</sequence>
<dbReference type="EMBL" id="CAJNNV010006848">
    <property type="protein sequence ID" value="CAE8594169.1"/>
    <property type="molecule type" value="Genomic_DNA"/>
</dbReference>
<comment type="caution">
    <text evidence="3">The sequence shown here is derived from an EMBL/GenBank/DDBJ whole genome shotgun (WGS) entry which is preliminary data.</text>
</comment>
<evidence type="ECO:0000313" key="3">
    <source>
        <dbReference type="EMBL" id="CAE8594169.1"/>
    </source>
</evidence>
<keyword evidence="1" id="KW-0472">Membrane</keyword>